<gene>
    <name evidence="3" type="ORF">MFU01_33430</name>
    <name evidence="4" type="ORF">SAMN05443572_106268</name>
</gene>
<keyword evidence="2" id="KW-0732">Signal</keyword>
<keyword evidence="5" id="KW-1185">Reference proteome</keyword>
<dbReference type="EMBL" id="BJXR01000027">
    <property type="protein sequence ID" value="GEN08306.1"/>
    <property type="molecule type" value="Genomic_DNA"/>
</dbReference>
<accession>A0A511T2C6</accession>
<dbReference type="EMBL" id="FOIB01000006">
    <property type="protein sequence ID" value="SEU21364.1"/>
    <property type="molecule type" value="Genomic_DNA"/>
</dbReference>
<dbReference type="AlphaFoldDB" id="A0A511T2C6"/>
<dbReference type="InterPro" id="IPR013431">
    <property type="entry name" value="Delta_60_rpt"/>
</dbReference>
<dbReference type="Pfam" id="PF17164">
    <property type="entry name" value="DUF5122"/>
    <property type="match status" value="4"/>
</dbReference>
<evidence type="ECO:0000313" key="4">
    <source>
        <dbReference type="EMBL" id="SEU21364.1"/>
    </source>
</evidence>
<protein>
    <submittedName>
        <fullName evidence="4">Delta-60 repeat domain-containing protein</fullName>
    </submittedName>
</protein>
<dbReference type="OrthoDB" id="9805017at2"/>
<dbReference type="Gene3D" id="2.80.10.50">
    <property type="match status" value="2"/>
</dbReference>
<evidence type="ECO:0000256" key="2">
    <source>
        <dbReference type="SAM" id="SignalP"/>
    </source>
</evidence>
<feature type="chain" id="PRO_5022895851" evidence="2">
    <location>
        <begin position="29"/>
        <end position="493"/>
    </location>
</feature>
<comment type="caution">
    <text evidence="3">The sequence shown here is derived from an EMBL/GenBank/DDBJ whole genome shotgun (WGS) entry which is preliminary data.</text>
</comment>
<feature type="compositionally biased region" description="Polar residues" evidence="1">
    <location>
        <begin position="35"/>
        <end position="57"/>
    </location>
</feature>
<feature type="signal peptide" evidence="2">
    <location>
        <begin position="1"/>
        <end position="28"/>
    </location>
</feature>
<dbReference type="STRING" id="1334629.MFUL124B02_30030"/>
<name>A0A511T2C6_MYXFU</name>
<evidence type="ECO:0000313" key="5">
    <source>
        <dbReference type="Proteomes" id="UP000183760"/>
    </source>
</evidence>
<dbReference type="Proteomes" id="UP000321514">
    <property type="component" value="Unassembled WGS sequence"/>
</dbReference>
<sequence length="493" mass="51101">MKRSSEQRKFVGVAFLTAALAVFSSACGDDDEKQPQQQTPDSGTPDSGTPDSGTPDSGTPDAGPGTAVLDSDIGLMRFNADGTVDTTFGASGTTRLDLTTVVPGGARDSVWGVAADATDRLVVFGARRGDGDRVDADRVVVRFAANGTLDTTFATNGVHTLNISNLSDGARNGIVQADGKILASGYTSQPTGVGTQAANRIVLLRLDDAGKVDNSFGWKGVVNNAPFGPVSAANPEWGMAEAYTAGQFSDGSYVTTGYGRSASSGTVDLVNFKYKANGDRDMEFGTGGVVMLDLVGDNDRGRHLVVLNDDRVVSVGSATPVAQKIAGLIHITDKNGVPTTQLGADGYKLYDFERPEQAFFGVAKSQDGNWVAAAGYRAGGDNDDDAVLVILPVGANPGADVAIAAPISETENDRFWSVAFDSTNRIYAAGFVTEGGDNRLAVARYTTAGVLDTSFGTGGVVKHNFSVGKTEEAVRGIVVQSDGKIVVAATVEK</sequence>
<dbReference type="RefSeq" id="WP_074956177.1">
    <property type="nucleotide sequence ID" value="NZ_BJXR01000027.1"/>
</dbReference>
<organism evidence="3 6">
    <name type="scientific">Myxococcus fulvus</name>
    <dbReference type="NCBI Taxonomy" id="33"/>
    <lineage>
        <taxon>Bacteria</taxon>
        <taxon>Pseudomonadati</taxon>
        <taxon>Myxococcota</taxon>
        <taxon>Myxococcia</taxon>
        <taxon>Myxococcales</taxon>
        <taxon>Cystobacterineae</taxon>
        <taxon>Myxococcaceae</taxon>
        <taxon>Myxococcus</taxon>
    </lineage>
</organism>
<evidence type="ECO:0000313" key="3">
    <source>
        <dbReference type="EMBL" id="GEN08306.1"/>
    </source>
</evidence>
<evidence type="ECO:0000313" key="6">
    <source>
        <dbReference type="Proteomes" id="UP000321514"/>
    </source>
</evidence>
<evidence type="ECO:0000256" key="1">
    <source>
        <dbReference type="SAM" id="MobiDB-lite"/>
    </source>
</evidence>
<proteinExistence type="predicted"/>
<dbReference type="SUPFAM" id="SSF101898">
    <property type="entry name" value="NHL repeat"/>
    <property type="match status" value="1"/>
</dbReference>
<feature type="region of interest" description="Disordered" evidence="1">
    <location>
        <begin position="27"/>
        <end position="65"/>
    </location>
</feature>
<dbReference type="Proteomes" id="UP000183760">
    <property type="component" value="Unassembled WGS sequence"/>
</dbReference>
<reference evidence="3 6" key="2">
    <citation type="submission" date="2019-07" db="EMBL/GenBank/DDBJ databases">
        <title>Whole genome shotgun sequence of Myxococcus fulvus NBRC 100333.</title>
        <authorList>
            <person name="Hosoyama A."/>
            <person name="Uohara A."/>
            <person name="Ohji S."/>
            <person name="Ichikawa N."/>
        </authorList>
    </citation>
    <scope>NUCLEOTIDE SEQUENCE [LARGE SCALE GENOMIC DNA]</scope>
    <source>
        <strain evidence="3 6">NBRC 100333</strain>
    </source>
</reference>
<dbReference type="NCBIfam" id="TIGR02608">
    <property type="entry name" value="delta_60_rpt"/>
    <property type="match status" value="5"/>
</dbReference>
<reference evidence="4 5" key="1">
    <citation type="submission" date="2016-10" db="EMBL/GenBank/DDBJ databases">
        <authorList>
            <person name="Varghese N."/>
            <person name="Submissions S."/>
        </authorList>
    </citation>
    <scope>NUCLEOTIDE SEQUENCE [LARGE SCALE GENOMIC DNA]</scope>
    <source>
        <strain evidence="4 5">DSM 16525</strain>
    </source>
</reference>
<dbReference type="PROSITE" id="PS51257">
    <property type="entry name" value="PROKAR_LIPOPROTEIN"/>
    <property type="match status" value="1"/>
</dbReference>